<reference evidence="2" key="1">
    <citation type="submission" date="2018-01" db="EMBL/GenBank/DDBJ databases">
        <authorList>
            <person name="Mao J.F."/>
        </authorList>
    </citation>
    <scope>NUCLEOTIDE SEQUENCE</scope>
    <source>
        <strain evidence="2">Huo1</strain>
        <tissue evidence="2">Leaf</tissue>
    </source>
</reference>
<dbReference type="EMBL" id="PNBA02000002">
    <property type="protein sequence ID" value="KAG6432210.1"/>
    <property type="molecule type" value="Genomic_DNA"/>
</dbReference>
<dbReference type="InterPro" id="IPR002925">
    <property type="entry name" value="Dienelactn_hydro"/>
</dbReference>
<feature type="domain" description="Dienelactone hydrolase" evidence="1">
    <location>
        <begin position="29"/>
        <end position="237"/>
    </location>
</feature>
<sequence>MLGPHCTENPPSLSSTCGAGNIQEIGGLQTYVAGDQNSKLAILLAADAFGYEAPKLRSLADKIAALGFLVVVPDLFNGDPFSFEKPREAWSTAHTPEKGCEDAKNVVEALRSRGVVKVGAAGFCWGGMAVVRLAKYDCIDAAVLLHPGPITQDQINEVKCPIAILGAEIDNYAPPELLKQLGEVLAEKSEARMVDSYVKIFPGVGHGWSVRYEDNDEFGVKSAEESHVDLMNWFTKYIK</sequence>
<gene>
    <name evidence="2" type="ORF">SASPL_103784</name>
</gene>
<proteinExistence type="predicted"/>
<dbReference type="PANTHER" id="PTHR17630">
    <property type="entry name" value="DIENELACTONE HYDROLASE"/>
    <property type="match status" value="1"/>
</dbReference>
<evidence type="ECO:0000313" key="3">
    <source>
        <dbReference type="Proteomes" id="UP000298416"/>
    </source>
</evidence>
<dbReference type="SUPFAM" id="SSF53474">
    <property type="entry name" value="alpha/beta-Hydrolases"/>
    <property type="match status" value="1"/>
</dbReference>
<accession>A0A8X8YFX0</accession>
<dbReference type="Proteomes" id="UP000298416">
    <property type="component" value="Unassembled WGS sequence"/>
</dbReference>
<evidence type="ECO:0000259" key="1">
    <source>
        <dbReference type="Pfam" id="PF01738"/>
    </source>
</evidence>
<organism evidence="2">
    <name type="scientific">Salvia splendens</name>
    <name type="common">Scarlet sage</name>
    <dbReference type="NCBI Taxonomy" id="180675"/>
    <lineage>
        <taxon>Eukaryota</taxon>
        <taxon>Viridiplantae</taxon>
        <taxon>Streptophyta</taxon>
        <taxon>Embryophyta</taxon>
        <taxon>Tracheophyta</taxon>
        <taxon>Spermatophyta</taxon>
        <taxon>Magnoliopsida</taxon>
        <taxon>eudicotyledons</taxon>
        <taxon>Gunneridae</taxon>
        <taxon>Pentapetalae</taxon>
        <taxon>asterids</taxon>
        <taxon>lamiids</taxon>
        <taxon>Lamiales</taxon>
        <taxon>Lamiaceae</taxon>
        <taxon>Nepetoideae</taxon>
        <taxon>Mentheae</taxon>
        <taxon>Salviinae</taxon>
        <taxon>Salvia</taxon>
        <taxon>Salvia subgen. Calosphace</taxon>
        <taxon>core Calosphace</taxon>
    </lineage>
</organism>
<keyword evidence="3" id="KW-1185">Reference proteome</keyword>
<reference evidence="2" key="2">
    <citation type="submission" date="2020-08" db="EMBL/GenBank/DDBJ databases">
        <title>Plant Genome Project.</title>
        <authorList>
            <person name="Zhang R.-G."/>
        </authorList>
    </citation>
    <scope>NUCLEOTIDE SEQUENCE</scope>
    <source>
        <strain evidence="2">Huo1</strain>
        <tissue evidence="2">Leaf</tissue>
    </source>
</reference>
<dbReference type="AlphaFoldDB" id="A0A8X8YFX0"/>
<dbReference type="GO" id="GO:0016787">
    <property type="term" value="F:hydrolase activity"/>
    <property type="evidence" value="ECO:0007669"/>
    <property type="project" value="InterPro"/>
</dbReference>
<dbReference type="Pfam" id="PF01738">
    <property type="entry name" value="DLH"/>
    <property type="match status" value="1"/>
</dbReference>
<dbReference type="Gene3D" id="3.40.50.1820">
    <property type="entry name" value="alpha/beta hydrolase"/>
    <property type="match status" value="1"/>
</dbReference>
<dbReference type="PANTHER" id="PTHR17630:SF52">
    <property type="entry name" value="ENDO-1,3-1,4-BETA-D-GLUCANASE-LIKE PROTEIN"/>
    <property type="match status" value="1"/>
</dbReference>
<protein>
    <recommendedName>
        <fullName evidence="1">Dienelactone hydrolase domain-containing protein</fullName>
    </recommendedName>
</protein>
<comment type="caution">
    <text evidence="2">The sequence shown here is derived from an EMBL/GenBank/DDBJ whole genome shotgun (WGS) entry which is preliminary data.</text>
</comment>
<evidence type="ECO:0000313" key="2">
    <source>
        <dbReference type="EMBL" id="KAG6432210.1"/>
    </source>
</evidence>
<name>A0A8X8YFX0_SALSN</name>
<dbReference type="InterPro" id="IPR029058">
    <property type="entry name" value="AB_hydrolase_fold"/>
</dbReference>